<dbReference type="OMA" id="WRDREAN"/>
<accession>M4BM78</accession>
<dbReference type="GO" id="GO:0003676">
    <property type="term" value="F:nucleic acid binding"/>
    <property type="evidence" value="ECO:0007669"/>
    <property type="project" value="InterPro"/>
</dbReference>
<dbReference type="InParanoid" id="M4BM78"/>
<dbReference type="CDD" id="cd18787">
    <property type="entry name" value="SF2_C_DEAD"/>
    <property type="match status" value="1"/>
</dbReference>
<sequence>MTAIRPDTTVASSTTFSDLPVHRDVVRALTTMRFLRPSPIQLHALPVALFGNDVIGQAKSGTGKTAIFGVTAIEHAIRYIEKRRHKSEKVVVGDPLALILAPTREIAVQIETVLRQLAQCRPEIVIRTCIGGLAVSQDQIHLSTGCHIVVGTPGRVKALVDQCFLPCTSIRLLILDEVDKLMARDFENDIQYIANAIPERRQTLAFSATFTPDQLLSVASLMRTPQAHLANWEKREQSTTPELWLRQVRQFYSIIEPLRSVSVESDPLDMKAKILKLSELLSEIVFNQCMVFCNDKFRAEALATALMKQGWPAACITGSQAQSTRLEVMEGFRESRSRVLVSTDLTARGIDVDKVNFVVNLDLPRDAATYLHRVGRSGRFGEKGLAVTLLSHSEVQGIHLLGRVFKMEISELPTPVPPGVYTYVAAEGDGDHDEVLQSGALVGPEKSPAKENNIKDSVDDVECNVDSVIGKQSAEQKVAADELALRARYEEEEEVYEQWLKLL</sequence>
<dbReference type="SMART" id="SM00490">
    <property type="entry name" value="HELICc"/>
    <property type="match status" value="1"/>
</dbReference>
<dbReference type="PROSITE" id="PS51192">
    <property type="entry name" value="HELICASE_ATP_BIND_1"/>
    <property type="match status" value="1"/>
</dbReference>
<dbReference type="InterPro" id="IPR011545">
    <property type="entry name" value="DEAD/DEAH_box_helicase_dom"/>
</dbReference>
<evidence type="ECO:0000256" key="1">
    <source>
        <dbReference type="ARBA" id="ARBA00012552"/>
    </source>
</evidence>
<dbReference type="PANTHER" id="PTHR47958">
    <property type="entry name" value="ATP-DEPENDENT RNA HELICASE DBP3"/>
    <property type="match status" value="1"/>
</dbReference>
<dbReference type="Proteomes" id="UP000011713">
    <property type="component" value="Unassembled WGS sequence"/>
</dbReference>
<evidence type="ECO:0000256" key="5">
    <source>
        <dbReference type="ARBA" id="ARBA00022840"/>
    </source>
</evidence>
<evidence type="ECO:0000313" key="11">
    <source>
        <dbReference type="Proteomes" id="UP000011713"/>
    </source>
</evidence>
<dbReference type="SUPFAM" id="SSF52540">
    <property type="entry name" value="P-loop containing nucleoside triphosphate hydrolases"/>
    <property type="match status" value="1"/>
</dbReference>
<dbReference type="STRING" id="559515.M4BM78"/>
<evidence type="ECO:0000313" key="10">
    <source>
        <dbReference type="EnsemblProtists" id="HpaP807513"/>
    </source>
</evidence>
<feature type="short sequence motif" description="Q motif" evidence="6">
    <location>
        <begin position="14"/>
        <end position="42"/>
    </location>
</feature>
<dbReference type="EC" id="3.6.4.13" evidence="1"/>
<protein>
    <recommendedName>
        <fullName evidence="1">RNA helicase</fullName>
        <ecNumber evidence="1">3.6.4.13</ecNumber>
    </recommendedName>
</protein>
<keyword evidence="11" id="KW-1185">Reference proteome</keyword>
<reference evidence="11" key="1">
    <citation type="journal article" date="2010" name="Science">
        <title>Signatures of adaptation to obligate biotrophy in the Hyaloperonospora arabidopsidis genome.</title>
        <authorList>
            <person name="Baxter L."/>
            <person name="Tripathy S."/>
            <person name="Ishaque N."/>
            <person name="Boot N."/>
            <person name="Cabral A."/>
            <person name="Kemen E."/>
            <person name="Thines M."/>
            <person name="Ah-Fong A."/>
            <person name="Anderson R."/>
            <person name="Badejoko W."/>
            <person name="Bittner-Eddy P."/>
            <person name="Boore J.L."/>
            <person name="Chibucos M.C."/>
            <person name="Coates M."/>
            <person name="Dehal P."/>
            <person name="Delehaunty K."/>
            <person name="Dong S."/>
            <person name="Downton P."/>
            <person name="Dumas B."/>
            <person name="Fabro G."/>
            <person name="Fronick C."/>
            <person name="Fuerstenberg S.I."/>
            <person name="Fulton L."/>
            <person name="Gaulin E."/>
            <person name="Govers F."/>
            <person name="Hughes L."/>
            <person name="Humphray S."/>
            <person name="Jiang R.H."/>
            <person name="Judelson H."/>
            <person name="Kamoun S."/>
            <person name="Kyung K."/>
            <person name="Meijer H."/>
            <person name="Minx P."/>
            <person name="Morris P."/>
            <person name="Nelson J."/>
            <person name="Phuntumart V."/>
            <person name="Qutob D."/>
            <person name="Rehmany A."/>
            <person name="Rougon-Cardoso A."/>
            <person name="Ryden P."/>
            <person name="Torto-Alalibo T."/>
            <person name="Studholme D."/>
            <person name="Wang Y."/>
            <person name="Win J."/>
            <person name="Wood J."/>
            <person name="Clifton S.W."/>
            <person name="Rogers J."/>
            <person name="Van den Ackerveken G."/>
            <person name="Jones J.D."/>
            <person name="McDowell J.M."/>
            <person name="Beynon J."/>
            <person name="Tyler B.M."/>
        </authorList>
    </citation>
    <scope>NUCLEOTIDE SEQUENCE [LARGE SCALE GENOMIC DNA]</scope>
    <source>
        <strain evidence="11">Emoy2</strain>
    </source>
</reference>
<dbReference type="eggNOG" id="KOG4284">
    <property type="taxonomic scope" value="Eukaryota"/>
</dbReference>
<dbReference type="Pfam" id="PF00271">
    <property type="entry name" value="Helicase_C"/>
    <property type="match status" value="1"/>
</dbReference>
<evidence type="ECO:0000256" key="4">
    <source>
        <dbReference type="ARBA" id="ARBA00022806"/>
    </source>
</evidence>
<dbReference type="InterPro" id="IPR014014">
    <property type="entry name" value="RNA_helicase_DEAD_Q_motif"/>
</dbReference>
<dbReference type="EMBL" id="JH598412">
    <property type="status" value="NOT_ANNOTATED_CDS"/>
    <property type="molecule type" value="Genomic_DNA"/>
</dbReference>
<keyword evidence="4" id="KW-0347">Helicase</keyword>
<dbReference type="GO" id="GO:0003724">
    <property type="term" value="F:RNA helicase activity"/>
    <property type="evidence" value="ECO:0007669"/>
    <property type="project" value="UniProtKB-EC"/>
</dbReference>
<feature type="domain" description="DEAD-box RNA helicase Q" evidence="9">
    <location>
        <begin position="14"/>
        <end position="42"/>
    </location>
</feature>
<evidence type="ECO:0000259" key="8">
    <source>
        <dbReference type="PROSITE" id="PS51194"/>
    </source>
</evidence>
<dbReference type="Gene3D" id="3.40.50.300">
    <property type="entry name" value="P-loop containing nucleotide triphosphate hydrolases"/>
    <property type="match status" value="2"/>
</dbReference>
<evidence type="ECO:0000256" key="3">
    <source>
        <dbReference type="ARBA" id="ARBA00022801"/>
    </source>
</evidence>
<dbReference type="PROSITE" id="PS51194">
    <property type="entry name" value="HELICASE_CTER"/>
    <property type="match status" value="1"/>
</dbReference>
<keyword evidence="3" id="KW-0378">Hydrolase</keyword>
<dbReference type="HOGENOM" id="CLU_003041_30_0_1"/>
<dbReference type="AlphaFoldDB" id="M4BM78"/>
<feature type="domain" description="Helicase C-terminal" evidence="8">
    <location>
        <begin position="276"/>
        <end position="420"/>
    </location>
</feature>
<evidence type="ECO:0000259" key="9">
    <source>
        <dbReference type="PROSITE" id="PS51195"/>
    </source>
</evidence>
<dbReference type="GO" id="GO:0016787">
    <property type="term" value="F:hydrolase activity"/>
    <property type="evidence" value="ECO:0007669"/>
    <property type="project" value="UniProtKB-KW"/>
</dbReference>
<dbReference type="InterPro" id="IPR001650">
    <property type="entry name" value="Helicase_C-like"/>
</dbReference>
<dbReference type="InterPro" id="IPR014001">
    <property type="entry name" value="Helicase_ATP-bd"/>
</dbReference>
<reference evidence="10" key="2">
    <citation type="submission" date="2015-06" db="UniProtKB">
        <authorList>
            <consortium name="EnsemblProtists"/>
        </authorList>
    </citation>
    <scope>IDENTIFICATION</scope>
    <source>
        <strain evidence="10">Emoy2</strain>
    </source>
</reference>
<evidence type="ECO:0000256" key="2">
    <source>
        <dbReference type="ARBA" id="ARBA00022741"/>
    </source>
</evidence>
<dbReference type="SMART" id="SM00487">
    <property type="entry name" value="DEXDc"/>
    <property type="match status" value="1"/>
</dbReference>
<dbReference type="InterPro" id="IPR027417">
    <property type="entry name" value="P-loop_NTPase"/>
</dbReference>
<dbReference type="VEuPathDB" id="FungiDB:HpaG807513"/>
<dbReference type="PROSITE" id="PS51195">
    <property type="entry name" value="Q_MOTIF"/>
    <property type="match status" value="1"/>
</dbReference>
<feature type="domain" description="Helicase ATP-binding" evidence="7">
    <location>
        <begin position="45"/>
        <end position="228"/>
    </location>
</feature>
<dbReference type="EnsemblProtists" id="HpaT807513">
    <property type="protein sequence ID" value="HpaP807513"/>
    <property type="gene ID" value="HpaG807513"/>
</dbReference>
<keyword evidence="5" id="KW-0067">ATP-binding</keyword>
<evidence type="ECO:0000259" key="7">
    <source>
        <dbReference type="PROSITE" id="PS51192"/>
    </source>
</evidence>
<name>M4BM78_HYAAE</name>
<proteinExistence type="predicted"/>
<dbReference type="GO" id="GO:0005524">
    <property type="term" value="F:ATP binding"/>
    <property type="evidence" value="ECO:0007669"/>
    <property type="project" value="UniProtKB-KW"/>
</dbReference>
<dbReference type="Pfam" id="PF00270">
    <property type="entry name" value="DEAD"/>
    <property type="match status" value="1"/>
</dbReference>
<keyword evidence="2" id="KW-0547">Nucleotide-binding</keyword>
<evidence type="ECO:0000256" key="6">
    <source>
        <dbReference type="PROSITE-ProRule" id="PRU00552"/>
    </source>
</evidence>
<organism evidence="10 11">
    <name type="scientific">Hyaloperonospora arabidopsidis (strain Emoy2)</name>
    <name type="common">Downy mildew agent</name>
    <name type="synonym">Peronospora arabidopsidis</name>
    <dbReference type="NCBI Taxonomy" id="559515"/>
    <lineage>
        <taxon>Eukaryota</taxon>
        <taxon>Sar</taxon>
        <taxon>Stramenopiles</taxon>
        <taxon>Oomycota</taxon>
        <taxon>Peronosporomycetes</taxon>
        <taxon>Peronosporales</taxon>
        <taxon>Peronosporaceae</taxon>
        <taxon>Hyaloperonospora</taxon>
    </lineage>
</organism>